<dbReference type="OrthoDB" id="5459365at2"/>
<accession>I2PWU6</accession>
<dbReference type="EMBL" id="JH600068">
    <property type="protein sequence ID" value="EIG52002.1"/>
    <property type="molecule type" value="Genomic_DNA"/>
</dbReference>
<dbReference type="AlphaFoldDB" id="I2PWU6"/>
<dbReference type="STRING" id="596152.DesU5LDRAFT_0286"/>
<gene>
    <name evidence="1" type="ORF">DesU5LDRAFT_0286</name>
</gene>
<dbReference type="HOGENOM" id="CLU_2232269_0_0_7"/>
<protein>
    <submittedName>
        <fullName evidence="1">Uncharacterized protein</fullName>
    </submittedName>
</protein>
<sequence>MDNNAASPAPGLDSATAHTLDAILSRLRPDTVPALRAAIQDAIGRQFGPEPDPATVTRFLDDIRVAQSMSGIDIDYAEHYTHMHDAGVDFMRLIQAVKAADKDYK</sequence>
<dbReference type="eggNOG" id="ENOG503180E">
    <property type="taxonomic scope" value="Bacteria"/>
</dbReference>
<name>I2PWU6_9BACT</name>
<evidence type="ECO:0000313" key="1">
    <source>
        <dbReference type="EMBL" id="EIG52002.1"/>
    </source>
</evidence>
<reference evidence="1" key="1">
    <citation type="submission" date="2011-11" db="EMBL/GenBank/DDBJ databases">
        <title>Improved High-Quality Draft sequence of Desulfovibrio sp. U5L.</title>
        <authorList>
            <consortium name="US DOE Joint Genome Institute"/>
            <person name="Lucas S."/>
            <person name="Han J."/>
            <person name="Lapidus A."/>
            <person name="Cheng J.-F."/>
            <person name="Goodwin L."/>
            <person name="Pitluck S."/>
            <person name="Peters L."/>
            <person name="Ovchinnikova G."/>
            <person name="Held B."/>
            <person name="Detter J.C."/>
            <person name="Han C."/>
            <person name="Tapia R."/>
            <person name="Land M."/>
            <person name="Hauser L."/>
            <person name="Kyrpides N."/>
            <person name="Ivanova N."/>
            <person name="Pagani I."/>
            <person name="Gabster J."/>
            <person name="Walker C."/>
            <person name="Stolyar S."/>
            <person name="Stahl D."/>
            <person name="Arkin A."/>
            <person name="Dehal P."/>
            <person name="Hazen T."/>
            <person name="Woyke T."/>
        </authorList>
    </citation>
    <scope>NUCLEOTIDE SEQUENCE [LARGE SCALE GENOMIC DNA]</scope>
    <source>
        <strain evidence="1">U5L</strain>
    </source>
</reference>
<proteinExistence type="predicted"/>
<organism evidence="1">
    <name type="scientific">Desulfovibrio sp. U5L</name>
    <dbReference type="NCBI Taxonomy" id="596152"/>
    <lineage>
        <taxon>Bacteria</taxon>
        <taxon>Pseudomonadati</taxon>
        <taxon>Thermodesulfobacteriota</taxon>
        <taxon>Desulfovibrionia</taxon>
        <taxon>Desulfovibrionales</taxon>
        <taxon>Desulfovibrionaceae</taxon>
        <taxon>Desulfovibrio</taxon>
    </lineage>
</organism>